<comment type="caution">
    <text evidence="2">The sequence shown here is derived from an EMBL/GenBank/DDBJ whole genome shotgun (WGS) entry which is preliminary data.</text>
</comment>
<name>A0AAV7S2Y7_PLEWA</name>
<feature type="region of interest" description="Disordered" evidence="1">
    <location>
        <begin position="1"/>
        <end position="57"/>
    </location>
</feature>
<gene>
    <name evidence="2" type="ORF">NDU88_010546</name>
</gene>
<dbReference type="AlphaFoldDB" id="A0AAV7S2Y7"/>
<organism evidence="2 3">
    <name type="scientific">Pleurodeles waltl</name>
    <name type="common">Iberian ribbed newt</name>
    <dbReference type="NCBI Taxonomy" id="8319"/>
    <lineage>
        <taxon>Eukaryota</taxon>
        <taxon>Metazoa</taxon>
        <taxon>Chordata</taxon>
        <taxon>Craniata</taxon>
        <taxon>Vertebrata</taxon>
        <taxon>Euteleostomi</taxon>
        <taxon>Amphibia</taxon>
        <taxon>Batrachia</taxon>
        <taxon>Caudata</taxon>
        <taxon>Salamandroidea</taxon>
        <taxon>Salamandridae</taxon>
        <taxon>Pleurodelinae</taxon>
        <taxon>Pleurodeles</taxon>
    </lineage>
</organism>
<protein>
    <submittedName>
        <fullName evidence="2">Uncharacterized protein</fullName>
    </submittedName>
</protein>
<dbReference type="EMBL" id="JANPWB010000009">
    <property type="protein sequence ID" value="KAJ1157849.1"/>
    <property type="molecule type" value="Genomic_DNA"/>
</dbReference>
<feature type="compositionally biased region" description="Basic and acidic residues" evidence="1">
    <location>
        <begin position="29"/>
        <end position="53"/>
    </location>
</feature>
<accession>A0AAV7S2Y7</accession>
<sequence length="108" mass="12438">MWSSGDRWWTSQEVEEAEPGRAGSSHEPAAPEKTETEIDRETRSPGDAERGEAGVRPQWQRDCIHRWTASDRPMSVSRGGEGADVLWWPNPWRVTGVLWCLCREYQIR</sequence>
<dbReference type="Proteomes" id="UP001066276">
    <property type="component" value="Chromosome 5"/>
</dbReference>
<keyword evidence="3" id="KW-1185">Reference proteome</keyword>
<evidence type="ECO:0000313" key="2">
    <source>
        <dbReference type="EMBL" id="KAJ1157849.1"/>
    </source>
</evidence>
<proteinExistence type="predicted"/>
<evidence type="ECO:0000256" key="1">
    <source>
        <dbReference type="SAM" id="MobiDB-lite"/>
    </source>
</evidence>
<evidence type="ECO:0000313" key="3">
    <source>
        <dbReference type="Proteomes" id="UP001066276"/>
    </source>
</evidence>
<reference evidence="2" key="1">
    <citation type="journal article" date="2022" name="bioRxiv">
        <title>Sequencing and chromosome-scale assembly of the giantPleurodeles waltlgenome.</title>
        <authorList>
            <person name="Brown T."/>
            <person name="Elewa A."/>
            <person name="Iarovenko S."/>
            <person name="Subramanian E."/>
            <person name="Araus A.J."/>
            <person name="Petzold A."/>
            <person name="Susuki M."/>
            <person name="Suzuki K.-i.T."/>
            <person name="Hayashi T."/>
            <person name="Toyoda A."/>
            <person name="Oliveira C."/>
            <person name="Osipova E."/>
            <person name="Leigh N.D."/>
            <person name="Simon A."/>
            <person name="Yun M.H."/>
        </authorList>
    </citation>
    <scope>NUCLEOTIDE SEQUENCE</scope>
    <source>
        <strain evidence="2">20211129_DDA</strain>
        <tissue evidence="2">Liver</tissue>
    </source>
</reference>